<proteinExistence type="predicted"/>
<dbReference type="Pfam" id="PF04958">
    <property type="entry name" value="AstA"/>
    <property type="match status" value="1"/>
</dbReference>
<dbReference type="InterPro" id="IPR007041">
    <property type="entry name" value="Arg_succinylTrfase_AstA/AruG"/>
</dbReference>
<dbReference type="PANTHER" id="PTHR30420:SF1">
    <property type="entry name" value="ARGININE N-SUCCINYLTRANSFERASE"/>
    <property type="match status" value="1"/>
</dbReference>
<dbReference type="GO" id="GO:0008791">
    <property type="term" value="F:arginine N-succinyltransferase activity"/>
    <property type="evidence" value="ECO:0007669"/>
    <property type="project" value="InterPro"/>
</dbReference>
<dbReference type="InterPro" id="IPR016181">
    <property type="entry name" value="Acyl_CoA_acyltransferase"/>
</dbReference>
<reference evidence="4 5" key="1">
    <citation type="submission" date="2019-01" db="EMBL/GenBank/DDBJ databases">
        <authorList>
            <person name="Chen W.-M."/>
        </authorList>
    </citation>
    <scope>NUCLEOTIDE SEQUENCE [LARGE SCALE GENOMIC DNA]</scope>
    <source>
        <strain evidence="4 5">CCP-18</strain>
    </source>
</reference>
<name>A0A3S2VIQ1_9BURK</name>
<organism evidence="4 5">
    <name type="scientific">Inhella crocodyli</name>
    <dbReference type="NCBI Taxonomy" id="2499851"/>
    <lineage>
        <taxon>Bacteria</taxon>
        <taxon>Pseudomonadati</taxon>
        <taxon>Pseudomonadota</taxon>
        <taxon>Betaproteobacteria</taxon>
        <taxon>Burkholderiales</taxon>
        <taxon>Sphaerotilaceae</taxon>
        <taxon>Inhella</taxon>
    </lineage>
</organism>
<keyword evidence="1" id="KW-0056">Arginine metabolism</keyword>
<keyword evidence="3" id="KW-0012">Acyltransferase</keyword>
<dbReference type="OrthoDB" id="21121at2"/>
<dbReference type="PANTHER" id="PTHR30420">
    <property type="entry name" value="N-SUCCINYLARGININE DIHYDROLASE"/>
    <property type="match status" value="1"/>
</dbReference>
<comment type="caution">
    <text evidence="4">The sequence shown here is derived from an EMBL/GenBank/DDBJ whole genome shotgun (WGS) entry which is preliminary data.</text>
</comment>
<dbReference type="GO" id="GO:0006527">
    <property type="term" value="P:L-arginine catabolic process"/>
    <property type="evidence" value="ECO:0007669"/>
    <property type="project" value="InterPro"/>
</dbReference>
<evidence type="ECO:0000313" key="4">
    <source>
        <dbReference type="EMBL" id="RVT88217.1"/>
    </source>
</evidence>
<dbReference type="AlphaFoldDB" id="A0A3S2VIQ1"/>
<evidence type="ECO:0000256" key="2">
    <source>
        <dbReference type="ARBA" id="ARBA00022679"/>
    </source>
</evidence>
<evidence type="ECO:0000256" key="1">
    <source>
        <dbReference type="ARBA" id="ARBA00022503"/>
    </source>
</evidence>
<evidence type="ECO:0000256" key="3">
    <source>
        <dbReference type="ARBA" id="ARBA00023315"/>
    </source>
</evidence>
<dbReference type="SUPFAM" id="SSF55729">
    <property type="entry name" value="Acyl-CoA N-acyltransferases (Nat)"/>
    <property type="match status" value="1"/>
</dbReference>
<sequence length="326" mass="35509">MSSDMTLLFRPVQREDLSGLLRMAAAASPGIGSLRHDPAWLAERIEHSLQAFATEDDEASGEERYLFVLQDEASGRLVGCSGVTARAGYGSRFYSYRNEFVVASSAALGLTQRTHTLHLGHDLTGTTLLTSFYIEPAWAAGAAPQLLSRARLLFIRQFADRFSDRIVAEHPGLLEPDGRSPFWEAVGRRFFAMDYPQAEAVAGGRSKAFIAELMPTSPIYVPLLPEAAQSAIGQLHPDGELPFEILQDEGCDAETYVDIFDGGPTTEGRLHALASVRAALPLSQMGAGTWLACNAEREGFEARVLTRQAPAAWQGRGWATPLEREA</sequence>
<dbReference type="EMBL" id="SACM01000001">
    <property type="protein sequence ID" value="RVT88217.1"/>
    <property type="molecule type" value="Genomic_DNA"/>
</dbReference>
<protein>
    <submittedName>
        <fullName evidence="4">Arginine N-succinyltransferase</fullName>
    </submittedName>
</protein>
<evidence type="ECO:0000313" key="5">
    <source>
        <dbReference type="Proteomes" id="UP000288587"/>
    </source>
</evidence>
<accession>A0A3S2VIQ1</accession>
<dbReference type="Proteomes" id="UP000288587">
    <property type="component" value="Unassembled WGS sequence"/>
</dbReference>
<keyword evidence="2 4" id="KW-0808">Transferase</keyword>
<gene>
    <name evidence="4" type="ORF">EOD73_04250</name>
</gene>
<keyword evidence="5" id="KW-1185">Reference proteome</keyword>
<dbReference type="NCBIfam" id="TIGR03243">
    <property type="entry name" value="arg_catab_AOST"/>
    <property type="match status" value="1"/>
</dbReference>